<reference evidence="2" key="1">
    <citation type="submission" date="2020-02" db="EMBL/GenBank/DDBJ databases">
        <authorList>
            <person name="Shen X.-R."/>
            <person name="Zhang Y.-X."/>
        </authorList>
    </citation>
    <scope>NUCLEOTIDE SEQUENCE</scope>
    <source>
        <strain evidence="2">SYP-B3998</strain>
    </source>
</reference>
<comment type="caution">
    <text evidence="2">The sequence shown here is derived from an EMBL/GenBank/DDBJ whole genome shotgun (WGS) entry which is preliminary data.</text>
</comment>
<feature type="region of interest" description="Disordered" evidence="1">
    <location>
        <begin position="1"/>
        <end position="53"/>
    </location>
</feature>
<proteinExistence type="predicted"/>
<gene>
    <name evidence="2" type="ORF">GK047_18465</name>
</gene>
<evidence type="ECO:0000256" key="1">
    <source>
        <dbReference type="SAM" id="MobiDB-lite"/>
    </source>
</evidence>
<protein>
    <submittedName>
        <fullName evidence="2">Uncharacterized protein</fullName>
    </submittedName>
</protein>
<sequence>MSTTDSNDVVSHGINAAQASAEDSKSQEQVEQLSAELQEASTTSQTDESSTQQ</sequence>
<name>A0A6G4A2V9_9BACL</name>
<dbReference type="RefSeq" id="WP_163949967.1">
    <property type="nucleotide sequence ID" value="NZ_JAAIKC010000007.1"/>
</dbReference>
<dbReference type="AlphaFoldDB" id="A0A6G4A2V9"/>
<organism evidence="2">
    <name type="scientific">Paenibacillus sp. SYP-B3998</name>
    <dbReference type="NCBI Taxonomy" id="2678564"/>
    <lineage>
        <taxon>Bacteria</taxon>
        <taxon>Bacillati</taxon>
        <taxon>Bacillota</taxon>
        <taxon>Bacilli</taxon>
        <taxon>Bacillales</taxon>
        <taxon>Paenibacillaceae</taxon>
        <taxon>Paenibacillus</taxon>
    </lineage>
</organism>
<dbReference type="EMBL" id="JAAIKC010000007">
    <property type="protein sequence ID" value="NEW07987.1"/>
    <property type="molecule type" value="Genomic_DNA"/>
</dbReference>
<accession>A0A6G4A2V9</accession>
<feature type="compositionally biased region" description="Low complexity" evidence="1">
    <location>
        <begin position="38"/>
        <end position="53"/>
    </location>
</feature>
<evidence type="ECO:0000313" key="2">
    <source>
        <dbReference type="EMBL" id="NEW07987.1"/>
    </source>
</evidence>